<protein>
    <recommendedName>
        <fullName evidence="3">Toxin</fullName>
    </recommendedName>
</protein>
<keyword evidence="5" id="KW-1185">Reference proteome</keyword>
<dbReference type="Proteomes" id="UP001204144">
    <property type="component" value="Unassembled WGS sequence"/>
</dbReference>
<evidence type="ECO:0000313" key="5">
    <source>
        <dbReference type="Proteomes" id="UP001204144"/>
    </source>
</evidence>
<dbReference type="InterPro" id="IPR035093">
    <property type="entry name" value="RelE/ParE_toxin_dom_sf"/>
</dbReference>
<dbReference type="Pfam" id="PF05016">
    <property type="entry name" value="ParE_toxin"/>
    <property type="match status" value="1"/>
</dbReference>
<dbReference type="RefSeq" id="WP_255037510.1">
    <property type="nucleotide sequence ID" value="NZ_RJUF01000037.1"/>
</dbReference>
<sequence>MFEVRITPLVLKDLEDIWSYTFNEWSLDQANLYQDLLDRGISKIAENPFQGKSLDNLKMGYYQFNVQHHSIFYYIEENSVVIVRILHEMMDTGRHL</sequence>
<evidence type="ECO:0000256" key="2">
    <source>
        <dbReference type="ARBA" id="ARBA00022649"/>
    </source>
</evidence>
<dbReference type="InterPro" id="IPR051803">
    <property type="entry name" value="TA_system_RelE-like_toxin"/>
</dbReference>
<evidence type="ECO:0000313" key="4">
    <source>
        <dbReference type="EMBL" id="MCP9763738.1"/>
    </source>
</evidence>
<dbReference type="PIRSF" id="PIRSF029218">
    <property type="entry name" value="ParE"/>
    <property type="match status" value="1"/>
</dbReference>
<dbReference type="InterPro" id="IPR007712">
    <property type="entry name" value="RelE/ParE_toxin"/>
</dbReference>
<dbReference type="PANTHER" id="PTHR33755">
    <property type="entry name" value="TOXIN PARE1-RELATED"/>
    <property type="match status" value="1"/>
</dbReference>
<dbReference type="EMBL" id="RJUF01000037">
    <property type="protein sequence ID" value="MCP9763738.1"/>
    <property type="molecule type" value="Genomic_DNA"/>
</dbReference>
<evidence type="ECO:0000256" key="1">
    <source>
        <dbReference type="ARBA" id="ARBA00006226"/>
    </source>
</evidence>
<dbReference type="SUPFAM" id="SSF143011">
    <property type="entry name" value="RelE-like"/>
    <property type="match status" value="1"/>
</dbReference>
<dbReference type="PANTHER" id="PTHR33755:SF9">
    <property type="entry name" value="TOXIN PARE1"/>
    <property type="match status" value="1"/>
</dbReference>
<evidence type="ECO:0000256" key="3">
    <source>
        <dbReference type="PIRNR" id="PIRNR029218"/>
    </source>
</evidence>
<dbReference type="Gene3D" id="3.30.2310.20">
    <property type="entry name" value="RelE-like"/>
    <property type="match status" value="1"/>
</dbReference>
<keyword evidence="2" id="KW-1277">Toxin-antitoxin system</keyword>
<name>A0AAE3H2J6_9BACT</name>
<comment type="similarity">
    <text evidence="1 3">Belongs to the RelE toxin family.</text>
</comment>
<proteinExistence type="inferred from homology"/>
<accession>A0AAE3H2J6</accession>
<dbReference type="InterPro" id="IPR028344">
    <property type="entry name" value="ParE1/4"/>
</dbReference>
<organism evidence="4 5">
    <name type="scientific">Lacihabitans soyangensis</name>
    <dbReference type="NCBI Taxonomy" id="869394"/>
    <lineage>
        <taxon>Bacteria</taxon>
        <taxon>Pseudomonadati</taxon>
        <taxon>Bacteroidota</taxon>
        <taxon>Cytophagia</taxon>
        <taxon>Cytophagales</taxon>
        <taxon>Leadbetterellaceae</taxon>
        <taxon>Lacihabitans</taxon>
    </lineage>
</organism>
<comment type="caution">
    <text evidence="4">The sequence shown here is derived from an EMBL/GenBank/DDBJ whole genome shotgun (WGS) entry which is preliminary data.</text>
</comment>
<reference evidence="4 5" key="1">
    <citation type="submission" date="2018-11" db="EMBL/GenBank/DDBJ databases">
        <title>Novel bacteria species description.</title>
        <authorList>
            <person name="Han J.-H."/>
        </authorList>
    </citation>
    <scope>NUCLEOTIDE SEQUENCE [LARGE SCALE GENOMIC DNA]</scope>
    <source>
        <strain evidence="4 5">KCTC23259</strain>
    </source>
</reference>
<dbReference type="AlphaFoldDB" id="A0AAE3H2J6"/>
<gene>
    <name evidence="4" type="ORF">EGI31_12315</name>
</gene>